<evidence type="ECO:0000313" key="5">
    <source>
        <dbReference type="Proteomes" id="UP000761574"/>
    </source>
</evidence>
<dbReference type="InterPro" id="IPR011250">
    <property type="entry name" value="OMP/PagP_B-barrel"/>
</dbReference>
<reference evidence="4 5" key="1">
    <citation type="submission" date="2021-05" db="EMBL/GenBank/DDBJ databases">
        <title>Molecular characterization for Shewanella algae harboring chromosomal blaOXA-55-like strains isolated from clinical and environment sample.</title>
        <authorList>
            <person name="Ohama Y."/>
            <person name="Aoki K."/>
            <person name="Harada S."/>
            <person name="Moriya K."/>
            <person name="Ishii Y."/>
            <person name="Tateda K."/>
        </authorList>
    </citation>
    <scope>NUCLEOTIDE SEQUENCE [LARGE SCALE GENOMIC DNA]</scope>
    <source>
        <strain evidence="4 5">LMG 23746</strain>
    </source>
</reference>
<evidence type="ECO:0000256" key="2">
    <source>
        <dbReference type="SAM" id="SignalP"/>
    </source>
</evidence>
<organism evidence="4 5">
    <name type="scientific">Shewanella algidipiscicola</name>
    <dbReference type="NCBI Taxonomy" id="614070"/>
    <lineage>
        <taxon>Bacteria</taxon>
        <taxon>Pseudomonadati</taxon>
        <taxon>Pseudomonadota</taxon>
        <taxon>Gammaproteobacteria</taxon>
        <taxon>Alteromonadales</taxon>
        <taxon>Shewanellaceae</taxon>
        <taxon>Shewanella</taxon>
    </lineage>
</organism>
<keyword evidence="5" id="KW-1185">Reference proteome</keyword>
<keyword evidence="1 2" id="KW-0732">Signal</keyword>
<feature type="domain" description="Outer membrane protein beta-barrel" evidence="3">
    <location>
        <begin position="7"/>
        <end position="181"/>
    </location>
</feature>
<dbReference type="RefSeq" id="WP_110457002.1">
    <property type="nucleotide sequence ID" value="NZ_BPFB01000073.1"/>
</dbReference>
<dbReference type="InterPro" id="IPR027385">
    <property type="entry name" value="Beta-barrel_OMP"/>
</dbReference>
<dbReference type="SUPFAM" id="SSF56925">
    <property type="entry name" value="OMPA-like"/>
    <property type="match status" value="1"/>
</dbReference>
<dbReference type="Proteomes" id="UP000761574">
    <property type="component" value="Unassembled WGS sequence"/>
</dbReference>
<evidence type="ECO:0000256" key="1">
    <source>
        <dbReference type="ARBA" id="ARBA00022729"/>
    </source>
</evidence>
<evidence type="ECO:0000259" key="3">
    <source>
        <dbReference type="Pfam" id="PF13505"/>
    </source>
</evidence>
<name>A0ABQ4NTB2_9GAMM</name>
<feature type="chain" id="PRO_5046417014" description="Outer membrane protein beta-barrel domain-containing protein" evidence="2">
    <location>
        <begin position="21"/>
        <end position="181"/>
    </location>
</feature>
<gene>
    <name evidence="4" type="ORF">TUM4630_34980</name>
</gene>
<proteinExistence type="predicted"/>
<evidence type="ECO:0000313" key="4">
    <source>
        <dbReference type="EMBL" id="GIU02739.1"/>
    </source>
</evidence>
<dbReference type="Pfam" id="PF13505">
    <property type="entry name" value="OMP_b-brl"/>
    <property type="match status" value="1"/>
</dbReference>
<feature type="signal peptide" evidence="2">
    <location>
        <begin position="1"/>
        <end position="20"/>
    </location>
</feature>
<dbReference type="Gene3D" id="2.40.160.20">
    <property type="match status" value="1"/>
</dbReference>
<dbReference type="EMBL" id="BPFB01000073">
    <property type="protein sequence ID" value="GIU02739.1"/>
    <property type="molecule type" value="Genomic_DNA"/>
</dbReference>
<comment type="caution">
    <text evidence="4">The sequence shown here is derived from an EMBL/GenBank/DDBJ whole genome shotgun (WGS) entry which is preliminary data.</text>
</comment>
<accession>A0ABQ4NTB2</accession>
<protein>
    <recommendedName>
        <fullName evidence="3">Outer membrane protein beta-barrel domain-containing protein</fullName>
    </recommendedName>
</protein>
<sequence>MKTLVTAAVICLFISPCSFANDYQHALSIGAGIGETNVSSDKVINGDDFQTHYDLAYRYQFTPQWGLELGYMRQDVFLTNLFSIGNQLDDVDSFRAAALYTLPLSKRNRLVFKLGANQYRLKFTDTNDNDRRFTDDDMGLLAGLGWRMEFASGMDLGLTYHFQAMNLLDTHTLTFNLGYRF</sequence>